<feature type="region of interest" description="Disordered" evidence="1">
    <location>
        <begin position="92"/>
        <end position="137"/>
    </location>
</feature>
<feature type="region of interest" description="Disordered" evidence="1">
    <location>
        <begin position="205"/>
        <end position="227"/>
    </location>
</feature>
<keyword evidence="2" id="KW-0472">Membrane</keyword>
<organism evidence="3 4">
    <name type="scientific">Drosophila suzukii</name>
    <name type="common">Spotted-wing drosophila fruit fly</name>
    <dbReference type="NCBI Taxonomy" id="28584"/>
    <lineage>
        <taxon>Eukaryota</taxon>
        <taxon>Metazoa</taxon>
        <taxon>Ecdysozoa</taxon>
        <taxon>Arthropoda</taxon>
        <taxon>Hexapoda</taxon>
        <taxon>Insecta</taxon>
        <taxon>Pterygota</taxon>
        <taxon>Neoptera</taxon>
        <taxon>Endopterygota</taxon>
        <taxon>Diptera</taxon>
        <taxon>Brachycera</taxon>
        <taxon>Muscomorpha</taxon>
        <taxon>Ephydroidea</taxon>
        <taxon>Drosophilidae</taxon>
        <taxon>Drosophila</taxon>
        <taxon>Sophophora</taxon>
    </lineage>
</organism>
<protein>
    <submittedName>
        <fullName evidence="4">Uncharacterized protein</fullName>
    </submittedName>
</protein>
<dbReference type="GeneID" id="118877812"/>
<evidence type="ECO:0000313" key="3">
    <source>
        <dbReference type="Proteomes" id="UP001652628"/>
    </source>
</evidence>
<sequence>MSNVKEVCNAGDEFKWNSEGSNLKEPKNQMITSQECMQLKRDLESADSQDEFEVSPMILCLMLTFLLFVIGFWIWLISGSCLFAQPEEVEKKDEKRQRFSGGSTPSSKSPNVRFVDEPNHNKASSTSRLQKGSSNISPRINMTPLFWKSSPMGVCRDISYEEGNQGIFKANYCTLMQLPETSPILVHTAAETESGAITETISVSSIQRGTKSSPTCSGLRTSGLRNNRGLDVPSIQAVAGSPLNYDSMPPNIGRESSSPKRKYTIKWANLMRRGRKNLSET</sequence>
<feature type="compositionally biased region" description="Polar residues" evidence="1">
    <location>
        <begin position="100"/>
        <end position="110"/>
    </location>
</feature>
<keyword evidence="3" id="KW-1185">Reference proteome</keyword>
<evidence type="ECO:0000256" key="2">
    <source>
        <dbReference type="SAM" id="Phobius"/>
    </source>
</evidence>
<evidence type="ECO:0000313" key="4">
    <source>
        <dbReference type="RefSeq" id="XP_065722528.2"/>
    </source>
</evidence>
<feature type="compositionally biased region" description="Polar residues" evidence="1">
    <location>
        <begin position="121"/>
        <end position="137"/>
    </location>
</feature>
<proteinExistence type="predicted"/>
<name>A0AB40DK37_DROSZ</name>
<evidence type="ECO:0000256" key="1">
    <source>
        <dbReference type="SAM" id="MobiDB-lite"/>
    </source>
</evidence>
<dbReference type="RefSeq" id="XP_065722528.2">
    <property type="nucleotide sequence ID" value="XM_065866456.2"/>
</dbReference>
<reference evidence="4" key="1">
    <citation type="submission" date="2025-08" db="UniProtKB">
        <authorList>
            <consortium name="RefSeq"/>
        </authorList>
    </citation>
    <scope>IDENTIFICATION</scope>
</reference>
<accession>A0AB40DK37</accession>
<feature type="transmembrane region" description="Helical" evidence="2">
    <location>
        <begin position="58"/>
        <end position="76"/>
    </location>
</feature>
<dbReference type="AlphaFoldDB" id="A0AB40DK37"/>
<dbReference type="Proteomes" id="UP001652628">
    <property type="component" value="Chromosome 3"/>
</dbReference>
<gene>
    <name evidence="4" type="primary">LOC118877812</name>
</gene>
<feature type="compositionally biased region" description="Polar residues" evidence="1">
    <location>
        <begin position="205"/>
        <end position="225"/>
    </location>
</feature>
<keyword evidence="2" id="KW-0812">Transmembrane</keyword>
<keyword evidence="2" id="KW-1133">Transmembrane helix</keyword>